<evidence type="ECO:0000313" key="2">
    <source>
        <dbReference type="EMBL" id="PIZ65299.1"/>
    </source>
</evidence>
<name>A0A2M7U402_9BACT</name>
<evidence type="ECO:0000313" key="3">
    <source>
        <dbReference type="Proteomes" id="UP000230027"/>
    </source>
</evidence>
<evidence type="ECO:0008006" key="4">
    <source>
        <dbReference type="Google" id="ProtNLM"/>
    </source>
</evidence>
<accession>A0A2M7U402</accession>
<evidence type="ECO:0000256" key="1">
    <source>
        <dbReference type="SAM" id="Phobius"/>
    </source>
</evidence>
<gene>
    <name evidence="2" type="ORF">COY14_02660</name>
</gene>
<organism evidence="2 3">
    <name type="scientific">Candidatus Roizmanbacteria bacterium CG_4_10_14_0_2_um_filter_36_9</name>
    <dbReference type="NCBI Taxonomy" id="1974823"/>
    <lineage>
        <taxon>Bacteria</taxon>
        <taxon>Candidatus Roizmaniibacteriota</taxon>
    </lineage>
</organism>
<keyword evidence="1" id="KW-0472">Membrane</keyword>
<dbReference type="Proteomes" id="UP000230027">
    <property type="component" value="Unassembled WGS sequence"/>
</dbReference>
<comment type="caution">
    <text evidence="2">The sequence shown here is derived from an EMBL/GenBank/DDBJ whole genome shotgun (WGS) entry which is preliminary data.</text>
</comment>
<proteinExistence type="predicted"/>
<keyword evidence="1" id="KW-0812">Transmembrane</keyword>
<sequence length="176" mass="20764">MKYLINLFPQQEKDKTEKIVFFAFHYLRYILVITQFVAICVFFFRFRIDQDIVDYKEKLSQKQSIVAATSGLLDRVREVDAKMGRIQELFDKQDLFLSQSDYIFSMIPSEIFILGLEIDNRSISLQGKSSSIIPIREFHNTLKKDKKFNLIELSNIEKTNIEFIFDLKLADFQQAP</sequence>
<feature type="transmembrane region" description="Helical" evidence="1">
    <location>
        <begin position="26"/>
        <end position="46"/>
    </location>
</feature>
<dbReference type="EMBL" id="PFOD01000053">
    <property type="protein sequence ID" value="PIZ65299.1"/>
    <property type="molecule type" value="Genomic_DNA"/>
</dbReference>
<dbReference type="AlphaFoldDB" id="A0A2M7U402"/>
<reference evidence="3" key="1">
    <citation type="submission" date="2017-09" db="EMBL/GenBank/DDBJ databases">
        <title>Depth-based differentiation of microbial function through sediment-hosted aquifers and enrichment of novel symbionts in the deep terrestrial subsurface.</title>
        <authorList>
            <person name="Probst A.J."/>
            <person name="Ladd B."/>
            <person name="Jarett J.K."/>
            <person name="Geller-Mcgrath D.E."/>
            <person name="Sieber C.M.K."/>
            <person name="Emerson J.B."/>
            <person name="Anantharaman K."/>
            <person name="Thomas B.C."/>
            <person name="Malmstrom R."/>
            <person name="Stieglmeier M."/>
            <person name="Klingl A."/>
            <person name="Woyke T."/>
            <person name="Ryan C.M."/>
            <person name="Banfield J.F."/>
        </authorList>
    </citation>
    <scope>NUCLEOTIDE SEQUENCE [LARGE SCALE GENOMIC DNA]</scope>
</reference>
<keyword evidence="1" id="KW-1133">Transmembrane helix</keyword>
<protein>
    <recommendedName>
        <fullName evidence="4">Fimbrial assembly protein</fullName>
    </recommendedName>
</protein>